<sequence length="126" mass="13919">MVNFRSGEGFSGKCGTRGGEFLEPAARWRASRDLDGERSQAVWPVKAMSCGGGEREEMGAVERVRFGGARAREVPPSHSSTALQFGFERERRERGTMPLSLCRHFMSGLLGGKNIVFCGYFTKPQL</sequence>
<dbReference type="EMBL" id="CM007390">
    <property type="protein sequence ID" value="ONK56363.1"/>
    <property type="molecule type" value="Genomic_DNA"/>
</dbReference>
<proteinExistence type="predicted"/>
<reference evidence="2" key="1">
    <citation type="journal article" date="2017" name="Nat. Commun.">
        <title>The asparagus genome sheds light on the origin and evolution of a young Y chromosome.</title>
        <authorList>
            <person name="Harkess A."/>
            <person name="Zhou J."/>
            <person name="Xu C."/>
            <person name="Bowers J.E."/>
            <person name="Van der Hulst R."/>
            <person name="Ayyampalayam S."/>
            <person name="Mercati F."/>
            <person name="Riccardi P."/>
            <person name="McKain M.R."/>
            <person name="Kakrana A."/>
            <person name="Tang H."/>
            <person name="Ray J."/>
            <person name="Groenendijk J."/>
            <person name="Arikit S."/>
            <person name="Mathioni S.M."/>
            <person name="Nakano M."/>
            <person name="Shan H."/>
            <person name="Telgmann-Rauber A."/>
            <person name="Kanno A."/>
            <person name="Yue Z."/>
            <person name="Chen H."/>
            <person name="Li W."/>
            <person name="Chen Y."/>
            <person name="Xu X."/>
            <person name="Zhang Y."/>
            <person name="Luo S."/>
            <person name="Chen H."/>
            <person name="Gao J."/>
            <person name="Mao Z."/>
            <person name="Pires J.C."/>
            <person name="Luo M."/>
            <person name="Kudrna D."/>
            <person name="Wing R.A."/>
            <person name="Meyers B.C."/>
            <person name="Yi K."/>
            <person name="Kong H."/>
            <person name="Lavrijsen P."/>
            <person name="Sunseri F."/>
            <person name="Falavigna A."/>
            <person name="Ye Y."/>
            <person name="Leebens-Mack J.H."/>
            <person name="Chen G."/>
        </authorList>
    </citation>
    <scope>NUCLEOTIDE SEQUENCE [LARGE SCALE GENOMIC DNA]</scope>
    <source>
        <strain evidence="2">cv. DH0086</strain>
    </source>
</reference>
<protein>
    <submittedName>
        <fullName evidence="1">Uncharacterized protein</fullName>
    </submittedName>
</protein>
<accession>A0A5P1E326</accession>
<evidence type="ECO:0000313" key="1">
    <source>
        <dbReference type="EMBL" id="ONK56363.1"/>
    </source>
</evidence>
<dbReference type="AlphaFoldDB" id="A0A5P1E326"/>
<gene>
    <name evidence="1" type="ORF">A4U43_C10F7650</name>
</gene>
<keyword evidence="2" id="KW-1185">Reference proteome</keyword>
<name>A0A5P1E326_ASPOF</name>
<dbReference type="Gramene" id="ONK56363">
    <property type="protein sequence ID" value="ONK56363"/>
    <property type="gene ID" value="A4U43_C10F7650"/>
</dbReference>
<evidence type="ECO:0000313" key="2">
    <source>
        <dbReference type="Proteomes" id="UP000243459"/>
    </source>
</evidence>
<dbReference type="Proteomes" id="UP000243459">
    <property type="component" value="Chromosome 10"/>
</dbReference>
<organism evidence="1 2">
    <name type="scientific">Asparagus officinalis</name>
    <name type="common">Garden asparagus</name>
    <dbReference type="NCBI Taxonomy" id="4686"/>
    <lineage>
        <taxon>Eukaryota</taxon>
        <taxon>Viridiplantae</taxon>
        <taxon>Streptophyta</taxon>
        <taxon>Embryophyta</taxon>
        <taxon>Tracheophyta</taxon>
        <taxon>Spermatophyta</taxon>
        <taxon>Magnoliopsida</taxon>
        <taxon>Liliopsida</taxon>
        <taxon>Asparagales</taxon>
        <taxon>Asparagaceae</taxon>
        <taxon>Asparagoideae</taxon>
        <taxon>Asparagus</taxon>
    </lineage>
</organism>